<keyword evidence="6" id="KW-1185">Reference proteome</keyword>
<dbReference type="Pfam" id="PF00515">
    <property type="entry name" value="TPR_1"/>
    <property type="match status" value="1"/>
</dbReference>
<evidence type="ECO:0000313" key="6">
    <source>
        <dbReference type="Proteomes" id="UP000297900"/>
    </source>
</evidence>
<dbReference type="InterPro" id="IPR019734">
    <property type="entry name" value="TPR_rpt"/>
</dbReference>
<organism evidence="5 6">
    <name type="scientific">Cohnella luojiensis</name>
    <dbReference type="NCBI Taxonomy" id="652876"/>
    <lineage>
        <taxon>Bacteria</taxon>
        <taxon>Bacillati</taxon>
        <taxon>Bacillota</taxon>
        <taxon>Bacilli</taxon>
        <taxon>Bacillales</taxon>
        <taxon>Paenibacillaceae</taxon>
        <taxon>Cohnella</taxon>
    </lineage>
</organism>
<keyword evidence="2 3" id="KW-0802">TPR repeat</keyword>
<keyword evidence="1" id="KW-0677">Repeat</keyword>
<dbReference type="SMART" id="SM00028">
    <property type="entry name" value="TPR"/>
    <property type="match status" value="11"/>
</dbReference>
<dbReference type="AlphaFoldDB" id="A0A4Y8LTN8"/>
<protein>
    <submittedName>
        <fullName evidence="5">Tetratricopeptide repeat protein</fullName>
    </submittedName>
</protein>
<dbReference type="Pfam" id="PF13432">
    <property type="entry name" value="TPR_16"/>
    <property type="match status" value="2"/>
</dbReference>
<proteinExistence type="predicted"/>
<feature type="repeat" description="TPR" evidence="3">
    <location>
        <begin position="549"/>
        <end position="582"/>
    </location>
</feature>
<dbReference type="OrthoDB" id="2488002at2"/>
<accession>A0A4Y8LTN8</accession>
<feature type="repeat" description="TPR" evidence="3">
    <location>
        <begin position="71"/>
        <end position="104"/>
    </location>
</feature>
<dbReference type="SUPFAM" id="SSF48452">
    <property type="entry name" value="TPR-like"/>
    <property type="match status" value="3"/>
</dbReference>
<evidence type="ECO:0000256" key="1">
    <source>
        <dbReference type="ARBA" id="ARBA00022737"/>
    </source>
</evidence>
<dbReference type="Pfam" id="PF13181">
    <property type="entry name" value="TPR_8"/>
    <property type="match status" value="3"/>
</dbReference>
<feature type="repeat" description="TPR" evidence="3">
    <location>
        <begin position="140"/>
        <end position="173"/>
    </location>
</feature>
<comment type="caution">
    <text evidence="5">The sequence shown here is derived from an EMBL/GenBank/DDBJ whole genome shotgun (WGS) entry which is preliminary data.</text>
</comment>
<dbReference type="PANTHER" id="PTHR44858">
    <property type="entry name" value="TETRATRICOPEPTIDE REPEAT PROTEIN 6"/>
    <property type="match status" value="1"/>
</dbReference>
<feature type="region of interest" description="Disordered" evidence="4">
    <location>
        <begin position="359"/>
        <end position="378"/>
    </location>
</feature>
<feature type="repeat" description="TPR" evidence="3">
    <location>
        <begin position="447"/>
        <end position="480"/>
    </location>
</feature>
<evidence type="ECO:0000256" key="3">
    <source>
        <dbReference type="PROSITE-ProRule" id="PRU00339"/>
    </source>
</evidence>
<dbReference type="InterPro" id="IPR011990">
    <property type="entry name" value="TPR-like_helical_dom_sf"/>
</dbReference>
<name>A0A4Y8LTN8_9BACL</name>
<dbReference type="PANTHER" id="PTHR44858:SF1">
    <property type="entry name" value="UDP-N-ACETYLGLUCOSAMINE--PEPTIDE N-ACETYLGLUCOSAMINYLTRANSFERASE SPINDLY-RELATED"/>
    <property type="match status" value="1"/>
</dbReference>
<sequence>MPVVYSIARWMAKRLHKRQKLQQSLRWYERWGVVRMSSDERVDYAGLLHDSGKSEQAVDVLSKLLAKEQHAHAYERRAHIYNEMGKEEEAIADLNDAILLDSGPYIYWYTRAITHHDRGEYELSVRDFKEALERREDSKASTYYEMGNVYMKMGSFAEAEACYRESASNPAKAIPHYYFRQAQALEQMNKTEEAQDALSKGIKLQDEWRRLSDLGAAMLKERTNYSPAAVASFLKGAQDEYGFRLFESKLHEAKGELDAALSSVDEALRQYPNAAELQLRKGSLLRQLDRHSEAVEVLTLLKENNPLWLPAYMELSTAYRTLGTHDEMISMLQSAKKHFPEHTVVRFWLADAYREAGRDEEARKENEELTDMEPNDPLNWKQNAEINIDADRYGEAEQAYTKALQLEETADFYMRRSFSRYMEDRYEEAMMDIQSAIKLDESLLKESKTAYALGELYAGMGNWELAEAEYSRALAQEPDNPQIYDRRARSRFAAERITDALADCNRGLQLDGNHARLTWLRGLIQYRLDDHEAALIDSLAYSELLPDDSQGHYNLGLIYNHLDRHDEAIASFSKVIELNPFEAQAYLERASLWYHHSFDRIRATDDLAQWLLYAGGEKPYGDRFEMLNEIRGFDDEMRTRAKEHFLQVYGNSQYLS</sequence>
<evidence type="ECO:0000313" key="5">
    <source>
        <dbReference type="EMBL" id="TFE24856.1"/>
    </source>
</evidence>
<dbReference type="EMBL" id="SOMN01000022">
    <property type="protein sequence ID" value="TFE24856.1"/>
    <property type="molecule type" value="Genomic_DNA"/>
</dbReference>
<dbReference type="InterPro" id="IPR050498">
    <property type="entry name" value="Ycf3"/>
</dbReference>
<dbReference type="Pfam" id="PF14559">
    <property type="entry name" value="TPR_19"/>
    <property type="match status" value="1"/>
</dbReference>
<dbReference type="PROSITE" id="PS50005">
    <property type="entry name" value="TPR"/>
    <property type="match status" value="4"/>
</dbReference>
<gene>
    <name evidence="5" type="ORF">E2980_15030</name>
</gene>
<evidence type="ECO:0000256" key="4">
    <source>
        <dbReference type="SAM" id="MobiDB-lite"/>
    </source>
</evidence>
<evidence type="ECO:0000256" key="2">
    <source>
        <dbReference type="ARBA" id="ARBA00022803"/>
    </source>
</evidence>
<dbReference type="Proteomes" id="UP000297900">
    <property type="component" value="Unassembled WGS sequence"/>
</dbReference>
<reference evidence="5 6" key="1">
    <citation type="submission" date="2019-03" db="EMBL/GenBank/DDBJ databases">
        <title>Cohnella endophytica sp. nov., a novel endophytic bacterium isolated from bark of Sonneratia apetala.</title>
        <authorList>
            <person name="Tuo L."/>
        </authorList>
    </citation>
    <scope>NUCLEOTIDE SEQUENCE [LARGE SCALE GENOMIC DNA]</scope>
    <source>
        <strain evidence="5 6">CCTCC AB 208254</strain>
    </source>
</reference>
<dbReference type="PROSITE" id="PS50293">
    <property type="entry name" value="TPR_REGION"/>
    <property type="match status" value="1"/>
</dbReference>
<dbReference type="Gene3D" id="1.25.40.10">
    <property type="entry name" value="Tetratricopeptide repeat domain"/>
    <property type="match status" value="6"/>
</dbReference>